<gene>
    <name evidence="3" type="primary">ureD</name>
    <name evidence="4" type="ORF">QJS35_15280</name>
</gene>
<evidence type="ECO:0000313" key="4">
    <source>
        <dbReference type="EMBL" id="MEQ4483757.1"/>
    </source>
</evidence>
<accession>A0ABV1KWA2</accession>
<protein>
    <recommendedName>
        <fullName evidence="3">Urease accessory protein UreD</fullName>
    </recommendedName>
</protein>
<comment type="caution">
    <text evidence="4">The sequence shown here is derived from an EMBL/GenBank/DDBJ whole genome shotgun (WGS) entry which is preliminary data.</text>
</comment>
<sequence>MSSPVGLSGKRAVMRPSSSLAEASTIEQSVGLGAGVAAVTERLSELRAVIGLVNGRSELVTRYHSSPLKIAKTFRLDNQSWRQLAVVQMDGSPGLLEGDRYVLDWHLQEGTRLYATNQAYTRVHPCDSGDSRLRQRFRLEPGAVLEWIPEPVMLFRDAKFVAETEVDLAEGAICMLSDIFCPGRMSRGEAFAFRSYDAKVTVRYKGELMHYQRLKWEPAALPLDNAGCFGSFTHIGAFSIFSDRVNAEAAIKVREMLESKIGEPEGLSWGIARTAKHGLVVQVAGNAAWKLQRLLLAAWDVVRLILLDQPPIRLLKEAWMSGINEQ</sequence>
<keyword evidence="5" id="KW-1185">Reference proteome</keyword>
<keyword evidence="3" id="KW-0963">Cytoplasm</keyword>
<dbReference type="PANTHER" id="PTHR33643">
    <property type="entry name" value="UREASE ACCESSORY PROTEIN D"/>
    <property type="match status" value="1"/>
</dbReference>
<evidence type="ECO:0000256" key="3">
    <source>
        <dbReference type="HAMAP-Rule" id="MF_01384"/>
    </source>
</evidence>
<dbReference type="Pfam" id="PF01774">
    <property type="entry name" value="UreD"/>
    <property type="match status" value="1"/>
</dbReference>
<dbReference type="InterPro" id="IPR002669">
    <property type="entry name" value="UreD"/>
</dbReference>
<organism evidence="4 5">
    <name type="scientific">Cohnella silvisoli</name>
    <dbReference type="NCBI Taxonomy" id="2873699"/>
    <lineage>
        <taxon>Bacteria</taxon>
        <taxon>Bacillati</taxon>
        <taxon>Bacillota</taxon>
        <taxon>Bacilli</taxon>
        <taxon>Bacillales</taxon>
        <taxon>Paenibacillaceae</taxon>
        <taxon>Cohnella</taxon>
    </lineage>
</organism>
<comment type="subcellular location">
    <subcellularLocation>
        <location evidence="3">Cytoplasm</location>
    </subcellularLocation>
</comment>
<comment type="subunit">
    <text evidence="3">UreD, UreF and UreG form a complex that acts as a GTP-hydrolysis-dependent molecular chaperone, activating the urease apoprotein by helping to assemble the nickel containing metallocenter of UreC. The UreE protein probably delivers the nickel.</text>
</comment>
<dbReference type="HAMAP" id="MF_01384">
    <property type="entry name" value="UreD"/>
    <property type="match status" value="1"/>
</dbReference>
<comment type="function">
    <text evidence="3">Required for maturation of urease via the functional incorporation of the urease nickel metallocenter.</text>
</comment>
<evidence type="ECO:0000256" key="2">
    <source>
        <dbReference type="ARBA" id="ARBA00023186"/>
    </source>
</evidence>
<evidence type="ECO:0000313" key="5">
    <source>
        <dbReference type="Proteomes" id="UP001493487"/>
    </source>
</evidence>
<reference evidence="4 5" key="1">
    <citation type="journal article" date="2023" name="Genome Announc.">
        <title>Pan-Genome Analyses of the Genus Cohnella and Proposal of the Novel Species Cohnella silvisoli sp. nov., Isolated from Forest Soil.</title>
        <authorList>
            <person name="Wang C."/>
            <person name="Mao L."/>
            <person name="Bao G."/>
            <person name="Zhu H."/>
        </authorList>
    </citation>
    <scope>NUCLEOTIDE SEQUENCE [LARGE SCALE GENOMIC DNA]</scope>
    <source>
        <strain evidence="4 5">NL03-T5-1</strain>
    </source>
</reference>
<dbReference type="RefSeq" id="WP_232186074.1">
    <property type="nucleotide sequence ID" value="NZ_JAIOAP010000007.1"/>
</dbReference>
<dbReference type="Proteomes" id="UP001493487">
    <property type="component" value="Unassembled WGS sequence"/>
</dbReference>
<name>A0ABV1KWA2_9BACL</name>
<evidence type="ECO:0000256" key="1">
    <source>
        <dbReference type="ARBA" id="ARBA00007177"/>
    </source>
</evidence>
<dbReference type="EMBL" id="JASKHM010000008">
    <property type="protein sequence ID" value="MEQ4483757.1"/>
    <property type="molecule type" value="Genomic_DNA"/>
</dbReference>
<dbReference type="PANTHER" id="PTHR33643:SF1">
    <property type="entry name" value="UREASE ACCESSORY PROTEIN D"/>
    <property type="match status" value="1"/>
</dbReference>
<keyword evidence="3" id="KW-0996">Nickel insertion</keyword>
<proteinExistence type="inferred from homology"/>
<comment type="similarity">
    <text evidence="1 3">Belongs to the UreD family.</text>
</comment>
<keyword evidence="2 3" id="KW-0143">Chaperone</keyword>